<name>A0A395NMT8_TRIAR</name>
<proteinExistence type="predicted"/>
<reference evidence="2 3" key="1">
    <citation type="journal article" date="2018" name="PLoS Pathog.">
        <title>Evolution of structural diversity of trichothecenes, a family of toxins produced by plant pathogenic and entomopathogenic fungi.</title>
        <authorList>
            <person name="Proctor R.H."/>
            <person name="McCormick S.P."/>
            <person name="Kim H.S."/>
            <person name="Cardoza R.E."/>
            <person name="Stanley A.M."/>
            <person name="Lindo L."/>
            <person name="Kelly A."/>
            <person name="Brown D.W."/>
            <person name="Lee T."/>
            <person name="Vaughan M.M."/>
            <person name="Alexander N.J."/>
            <person name="Busman M."/>
            <person name="Gutierrez S."/>
        </authorList>
    </citation>
    <scope>NUCLEOTIDE SEQUENCE [LARGE SCALE GENOMIC DNA]</scope>
    <source>
        <strain evidence="2 3">IBT 40837</strain>
    </source>
</reference>
<feature type="region of interest" description="Disordered" evidence="1">
    <location>
        <begin position="1"/>
        <end position="60"/>
    </location>
</feature>
<protein>
    <submittedName>
        <fullName evidence="2">Uncharacterized protein</fullName>
    </submittedName>
</protein>
<dbReference type="Proteomes" id="UP000266272">
    <property type="component" value="Unassembled WGS sequence"/>
</dbReference>
<evidence type="ECO:0000256" key="1">
    <source>
        <dbReference type="SAM" id="MobiDB-lite"/>
    </source>
</evidence>
<evidence type="ECO:0000313" key="2">
    <source>
        <dbReference type="EMBL" id="RFU77234.1"/>
    </source>
</evidence>
<evidence type="ECO:0000313" key="3">
    <source>
        <dbReference type="Proteomes" id="UP000266272"/>
    </source>
</evidence>
<dbReference type="AlphaFoldDB" id="A0A395NMT8"/>
<feature type="compositionally biased region" description="Low complexity" evidence="1">
    <location>
        <begin position="7"/>
        <end position="20"/>
    </location>
</feature>
<sequence length="116" mass="12889">MADSSSEETSGNSASPTATSAPPPPKGVKRLKSAITSKSSKRKRSPTPSPPRPSKRQLRLDSAVVEQMEKRLITRFDGMLTSLKKEIFDRLEVMEQKNDTMAQTTDEILEIVEDQK</sequence>
<dbReference type="EMBL" id="PXOA01000293">
    <property type="protein sequence ID" value="RFU77234.1"/>
    <property type="molecule type" value="Genomic_DNA"/>
</dbReference>
<accession>A0A395NMT8</accession>
<organism evidence="2 3">
    <name type="scientific">Trichoderma arundinaceum</name>
    <dbReference type="NCBI Taxonomy" id="490622"/>
    <lineage>
        <taxon>Eukaryota</taxon>
        <taxon>Fungi</taxon>
        <taxon>Dikarya</taxon>
        <taxon>Ascomycota</taxon>
        <taxon>Pezizomycotina</taxon>
        <taxon>Sordariomycetes</taxon>
        <taxon>Hypocreomycetidae</taxon>
        <taxon>Hypocreales</taxon>
        <taxon>Hypocreaceae</taxon>
        <taxon>Trichoderma</taxon>
    </lineage>
</organism>
<comment type="caution">
    <text evidence="2">The sequence shown here is derived from an EMBL/GenBank/DDBJ whole genome shotgun (WGS) entry which is preliminary data.</text>
</comment>
<gene>
    <name evidence="2" type="ORF">TARUN_5015</name>
</gene>
<keyword evidence="3" id="KW-1185">Reference proteome</keyword>